<proteinExistence type="predicted"/>
<protein>
    <submittedName>
        <fullName evidence="1">Uncharacterized protein</fullName>
    </submittedName>
</protein>
<gene>
    <name evidence="1" type="ORF">FHS99_002872</name>
</gene>
<sequence length="113" mass="12423">MSMVGSYQCHRVDHPVIICHPICIEKSNGGYAGREQSRSCFQFGDTGSDEPPSICRALVGYNGLTGHIEFGPNFVSQSFEVVRSSPNYARFGPVRFRQMQSRSTAQAGRSSSD</sequence>
<evidence type="ECO:0000313" key="1">
    <source>
        <dbReference type="EMBL" id="MBB5730369.1"/>
    </source>
</evidence>
<reference evidence="1 2" key="1">
    <citation type="submission" date="2020-08" db="EMBL/GenBank/DDBJ databases">
        <title>Genomic Encyclopedia of Type Strains, Phase IV (KMG-IV): sequencing the most valuable type-strain genomes for metagenomic binning, comparative biology and taxonomic classification.</title>
        <authorList>
            <person name="Goeker M."/>
        </authorList>
    </citation>
    <scope>NUCLEOTIDE SEQUENCE [LARGE SCALE GENOMIC DNA]</scope>
    <source>
        <strain evidence="1 2">DSM 103336</strain>
    </source>
</reference>
<accession>A0A7W9F402</accession>
<dbReference type="RefSeq" id="WP_157177099.1">
    <property type="nucleotide sequence ID" value="NZ_JACIJR010000007.1"/>
</dbReference>
<dbReference type="AlphaFoldDB" id="A0A7W9F402"/>
<keyword evidence="2" id="KW-1185">Reference proteome</keyword>
<evidence type="ECO:0000313" key="2">
    <source>
        <dbReference type="Proteomes" id="UP000546701"/>
    </source>
</evidence>
<dbReference type="EMBL" id="JACIJR010000007">
    <property type="protein sequence ID" value="MBB5730369.1"/>
    <property type="molecule type" value="Genomic_DNA"/>
</dbReference>
<organism evidence="1 2">
    <name type="scientific">Sphingomonas prati</name>
    <dbReference type="NCBI Taxonomy" id="1843237"/>
    <lineage>
        <taxon>Bacteria</taxon>
        <taxon>Pseudomonadati</taxon>
        <taxon>Pseudomonadota</taxon>
        <taxon>Alphaproteobacteria</taxon>
        <taxon>Sphingomonadales</taxon>
        <taxon>Sphingomonadaceae</taxon>
        <taxon>Sphingomonas</taxon>
    </lineage>
</organism>
<name>A0A7W9F402_9SPHN</name>
<dbReference type="Proteomes" id="UP000546701">
    <property type="component" value="Unassembled WGS sequence"/>
</dbReference>
<comment type="caution">
    <text evidence="1">The sequence shown here is derived from an EMBL/GenBank/DDBJ whole genome shotgun (WGS) entry which is preliminary data.</text>
</comment>